<organism evidence="11 12">
    <name type="scientific">Methanolobus profundi</name>
    <dbReference type="NCBI Taxonomy" id="487685"/>
    <lineage>
        <taxon>Archaea</taxon>
        <taxon>Methanobacteriati</taxon>
        <taxon>Methanobacteriota</taxon>
        <taxon>Stenosarchaea group</taxon>
        <taxon>Methanomicrobia</taxon>
        <taxon>Methanosarcinales</taxon>
        <taxon>Methanosarcinaceae</taxon>
        <taxon>Methanolobus</taxon>
    </lineage>
</organism>
<protein>
    <recommendedName>
        <fullName evidence="10">Cobalt transport protein CbiN</fullName>
    </recommendedName>
    <alternativeName>
        <fullName evidence="10">Energy-coupling factor transporter probable substrate-capture protein CbiN</fullName>
        <shortName evidence="10">ECF transporter S component CbiN</shortName>
    </alternativeName>
</protein>
<keyword evidence="4 10" id="KW-0169">Cobalamin biosynthesis</keyword>
<evidence type="ECO:0000256" key="10">
    <source>
        <dbReference type="HAMAP-Rule" id="MF_00330"/>
    </source>
</evidence>
<feature type="transmembrane region" description="Helical" evidence="10">
    <location>
        <begin position="5"/>
        <end position="23"/>
    </location>
</feature>
<keyword evidence="3 10" id="KW-1003">Cell membrane</keyword>
<comment type="pathway">
    <text evidence="10">Cofactor biosynthesis; adenosylcobalamin biosynthesis.</text>
</comment>
<dbReference type="Pfam" id="PF02553">
    <property type="entry name" value="CbiN"/>
    <property type="match status" value="1"/>
</dbReference>
<name>A0A1I4R3P8_9EURY</name>
<evidence type="ECO:0000256" key="8">
    <source>
        <dbReference type="ARBA" id="ARBA00023136"/>
    </source>
</evidence>
<dbReference type="UniPathway" id="UPA00148"/>
<dbReference type="STRING" id="487685.SAMN04488696_1339"/>
<evidence type="ECO:0000256" key="2">
    <source>
        <dbReference type="ARBA" id="ARBA00022448"/>
    </source>
</evidence>
<keyword evidence="6 10" id="KW-1133">Transmembrane helix</keyword>
<accession>A0A1I4R3P8</accession>
<dbReference type="HAMAP" id="MF_00330">
    <property type="entry name" value="CbiN"/>
    <property type="match status" value="1"/>
</dbReference>
<evidence type="ECO:0000256" key="9">
    <source>
        <dbReference type="ARBA" id="ARBA00023285"/>
    </source>
</evidence>
<comment type="subcellular location">
    <subcellularLocation>
        <location evidence="10">Cell membrane</location>
        <topology evidence="10">Multi-pass membrane protein</topology>
    </subcellularLocation>
</comment>
<reference evidence="12" key="1">
    <citation type="submission" date="2016-10" db="EMBL/GenBank/DDBJ databases">
        <authorList>
            <person name="Varghese N."/>
            <person name="Submissions S."/>
        </authorList>
    </citation>
    <scope>NUCLEOTIDE SEQUENCE [LARGE SCALE GENOMIC DNA]</scope>
    <source>
        <strain evidence="12">Mob M</strain>
    </source>
</reference>
<dbReference type="AlphaFoldDB" id="A0A1I4R3P8"/>
<evidence type="ECO:0000256" key="3">
    <source>
        <dbReference type="ARBA" id="ARBA00022475"/>
    </source>
</evidence>
<keyword evidence="9 10" id="KW-0170">Cobalt</keyword>
<evidence type="ECO:0000256" key="5">
    <source>
        <dbReference type="ARBA" id="ARBA00022692"/>
    </source>
</evidence>
<dbReference type="PANTHER" id="PTHR38662:SF1">
    <property type="entry name" value="COBALT TRANSPORT PROTEIN CBIN"/>
    <property type="match status" value="1"/>
</dbReference>
<dbReference type="Proteomes" id="UP000198535">
    <property type="component" value="Unassembled WGS sequence"/>
</dbReference>
<evidence type="ECO:0000256" key="1">
    <source>
        <dbReference type="ARBA" id="ARBA00022426"/>
    </source>
</evidence>
<comment type="function">
    <text evidence="10">Part of the energy-coupling factor (ECF) transporter complex CbiMNOQ involved in cobalt import.</text>
</comment>
<dbReference type="GO" id="GO:0009236">
    <property type="term" value="P:cobalamin biosynthetic process"/>
    <property type="evidence" value="ECO:0007669"/>
    <property type="project" value="UniProtKB-UniRule"/>
</dbReference>
<evidence type="ECO:0000256" key="4">
    <source>
        <dbReference type="ARBA" id="ARBA00022573"/>
    </source>
</evidence>
<keyword evidence="5 10" id="KW-0812">Transmembrane</keyword>
<evidence type="ECO:0000313" key="12">
    <source>
        <dbReference type="Proteomes" id="UP000198535"/>
    </source>
</evidence>
<feature type="transmembrane region" description="Helical" evidence="10">
    <location>
        <begin position="70"/>
        <end position="90"/>
    </location>
</feature>
<dbReference type="GO" id="GO:0015087">
    <property type="term" value="F:cobalt ion transmembrane transporter activity"/>
    <property type="evidence" value="ECO:0007669"/>
    <property type="project" value="UniProtKB-UniRule"/>
</dbReference>
<dbReference type="RefSeq" id="WP_091935068.1">
    <property type="nucleotide sequence ID" value="NZ_FOUJ01000002.1"/>
</dbReference>
<keyword evidence="8 10" id="KW-0472">Membrane</keyword>
<dbReference type="InterPro" id="IPR003705">
    <property type="entry name" value="CbiN"/>
</dbReference>
<dbReference type="NCBIfam" id="NF002780">
    <property type="entry name" value="PRK02898.1"/>
    <property type="match status" value="1"/>
</dbReference>
<sequence length="102" mass="10968">MKLEYIVAIVVLIFAGQFFYGVAANPDSEFGGADGAAGDLVSEISPGYEPAEPWFQQYLFEPPGGETESLLFALQAAFGAIIIGYTIGYYRGKGESNKDTEN</sequence>
<comment type="similarity">
    <text evidence="10">Belongs to the CbiN family.</text>
</comment>
<evidence type="ECO:0000256" key="7">
    <source>
        <dbReference type="ARBA" id="ARBA00023065"/>
    </source>
</evidence>
<keyword evidence="7 10" id="KW-0406">Ion transport</keyword>
<comment type="subunit">
    <text evidence="10">Forms an energy-coupling factor (ECF) transporter complex composed of an ATP-binding protein (A component, CbiO), a transmembrane protein (T component, CbiQ) and 2 possible substrate-capture proteins (S components, CbiM and CbiN) of unknown stoichimetry.</text>
</comment>
<keyword evidence="2 10" id="KW-0813">Transport</keyword>
<dbReference type="EMBL" id="FOUJ01000002">
    <property type="protein sequence ID" value="SFM46755.1"/>
    <property type="molecule type" value="Genomic_DNA"/>
</dbReference>
<keyword evidence="1 10" id="KW-0171">Cobalt transport</keyword>
<evidence type="ECO:0000313" key="11">
    <source>
        <dbReference type="EMBL" id="SFM46755.1"/>
    </source>
</evidence>
<evidence type="ECO:0000256" key="6">
    <source>
        <dbReference type="ARBA" id="ARBA00022989"/>
    </source>
</evidence>
<dbReference type="GO" id="GO:0005886">
    <property type="term" value="C:plasma membrane"/>
    <property type="evidence" value="ECO:0007669"/>
    <property type="project" value="UniProtKB-SubCell"/>
</dbReference>
<dbReference type="PANTHER" id="PTHR38662">
    <property type="entry name" value="COBALT TRANSPORT PROTEIN CBIN"/>
    <property type="match status" value="1"/>
</dbReference>
<proteinExistence type="inferred from homology"/>
<gene>
    <name evidence="10" type="primary">cbiN</name>
    <name evidence="11" type="ORF">SAMN04488696_1339</name>
</gene>
<dbReference type="OrthoDB" id="187156at2157"/>
<keyword evidence="12" id="KW-1185">Reference proteome</keyword>